<comment type="caution">
    <text evidence="1">The sequence shown here is derived from an EMBL/GenBank/DDBJ whole genome shotgun (WGS) entry which is preliminary data.</text>
</comment>
<evidence type="ECO:0000313" key="2">
    <source>
        <dbReference type="Proteomes" id="UP000054653"/>
    </source>
</evidence>
<name>A0A0V1D8U0_TRIBR</name>
<evidence type="ECO:0000313" key="1">
    <source>
        <dbReference type="EMBL" id="KRY57443.1"/>
    </source>
</evidence>
<accession>A0A0V1D8U0</accession>
<keyword evidence="2" id="KW-1185">Reference proteome</keyword>
<reference evidence="1 2" key="1">
    <citation type="submission" date="2015-01" db="EMBL/GenBank/DDBJ databases">
        <title>Evolution of Trichinella species and genotypes.</title>
        <authorList>
            <person name="Korhonen P.K."/>
            <person name="Edoardo P."/>
            <person name="Giuseppe L.R."/>
            <person name="Gasser R.B."/>
        </authorList>
    </citation>
    <scope>NUCLEOTIDE SEQUENCE [LARGE SCALE GENOMIC DNA]</scope>
    <source>
        <strain evidence="1">ISS120</strain>
    </source>
</reference>
<dbReference type="AlphaFoldDB" id="A0A0V1D8U0"/>
<protein>
    <submittedName>
        <fullName evidence="1">Uncharacterized protein</fullName>
    </submittedName>
</protein>
<dbReference type="Proteomes" id="UP000054653">
    <property type="component" value="Unassembled WGS sequence"/>
</dbReference>
<proteinExistence type="predicted"/>
<dbReference type="EMBL" id="JYDI01000031">
    <property type="protein sequence ID" value="KRY57443.1"/>
    <property type="molecule type" value="Genomic_DNA"/>
</dbReference>
<sequence>MPYRSTGYGYYYYSRLLQCRRRCTWLYAQSPGVSGLADDSIELPMGNLLAARGARYLRRLFKSPSASSKSPGFGTFHLRWSAAPVAIWRFRYDSCLSKVVS</sequence>
<gene>
    <name evidence="1" type="ORF">T03_11952</name>
</gene>
<organism evidence="1 2">
    <name type="scientific">Trichinella britovi</name>
    <name type="common">Parasitic roundworm</name>
    <dbReference type="NCBI Taxonomy" id="45882"/>
    <lineage>
        <taxon>Eukaryota</taxon>
        <taxon>Metazoa</taxon>
        <taxon>Ecdysozoa</taxon>
        <taxon>Nematoda</taxon>
        <taxon>Enoplea</taxon>
        <taxon>Dorylaimia</taxon>
        <taxon>Trichinellida</taxon>
        <taxon>Trichinellidae</taxon>
        <taxon>Trichinella</taxon>
    </lineage>
</organism>